<keyword evidence="10" id="KW-1185">Reference proteome</keyword>
<name>A0ABP8AR06_9MICO</name>
<evidence type="ECO:0000256" key="6">
    <source>
        <dbReference type="ARBA" id="ARBA00022833"/>
    </source>
</evidence>
<feature type="domain" description="Phosphomannose isomerase type I catalytic" evidence="8">
    <location>
        <begin position="2"/>
        <end position="153"/>
    </location>
</feature>
<dbReference type="CDD" id="cd07011">
    <property type="entry name" value="cupin_PMI_type_I_N"/>
    <property type="match status" value="1"/>
</dbReference>
<keyword evidence="6" id="KW-0862">Zinc</keyword>
<comment type="caution">
    <text evidence="9">The sequence shown here is derived from an EMBL/GenBank/DDBJ whole genome shotgun (WGS) entry which is preliminary data.</text>
</comment>
<evidence type="ECO:0000313" key="10">
    <source>
        <dbReference type="Proteomes" id="UP001500213"/>
    </source>
</evidence>
<dbReference type="GO" id="GO:0016853">
    <property type="term" value="F:isomerase activity"/>
    <property type="evidence" value="ECO:0007669"/>
    <property type="project" value="UniProtKB-KW"/>
</dbReference>
<reference evidence="10" key="1">
    <citation type="journal article" date="2019" name="Int. J. Syst. Evol. Microbiol.">
        <title>The Global Catalogue of Microorganisms (GCM) 10K type strain sequencing project: providing services to taxonomists for standard genome sequencing and annotation.</title>
        <authorList>
            <consortium name="The Broad Institute Genomics Platform"/>
            <consortium name="The Broad Institute Genome Sequencing Center for Infectious Disease"/>
            <person name="Wu L."/>
            <person name="Ma J."/>
        </authorList>
    </citation>
    <scope>NUCLEOTIDE SEQUENCE [LARGE SCALE GENOMIC DNA]</scope>
    <source>
        <strain evidence="10">JCM 17593</strain>
    </source>
</reference>
<dbReference type="PANTHER" id="PTHR10309">
    <property type="entry name" value="MANNOSE-6-PHOSPHATE ISOMERASE"/>
    <property type="match status" value="1"/>
</dbReference>
<dbReference type="EC" id="5.3.1.8" evidence="4"/>
<evidence type="ECO:0000259" key="8">
    <source>
        <dbReference type="Pfam" id="PF20511"/>
    </source>
</evidence>
<proteinExistence type="inferred from homology"/>
<dbReference type="Gene3D" id="1.10.441.10">
    <property type="entry name" value="Phosphomannose Isomerase, domain 2"/>
    <property type="match status" value="1"/>
</dbReference>
<dbReference type="InterPro" id="IPR016305">
    <property type="entry name" value="Mannose-6-P_Isomerase"/>
</dbReference>
<dbReference type="InterPro" id="IPR046457">
    <property type="entry name" value="PMI_typeI_cat"/>
</dbReference>
<dbReference type="NCBIfam" id="TIGR00218">
    <property type="entry name" value="manA"/>
    <property type="match status" value="1"/>
</dbReference>
<comment type="cofactor">
    <cofactor evidence="2">
        <name>Zn(2+)</name>
        <dbReference type="ChEBI" id="CHEBI:29105"/>
    </cofactor>
</comment>
<evidence type="ECO:0000256" key="1">
    <source>
        <dbReference type="ARBA" id="ARBA00000757"/>
    </source>
</evidence>
<accession>A0ABP8AR06</accession>
<dbReference type="PRINTS" id="PR00714">
    <property type="entry name" value="MAN6PISMRASE"/>
</dbReference>
<evidence type="ECO:0000256" key="3">
    <source>
        <dbReference type="ARBA" id="ARBA00010772"/>
    </source>
</evidence>
<keyword evidence="5" id="KW-0479">Metal-binding</keyword>
<dbReference type="InterPro" id="IPR001250">
    <property type="entry name" value="Man6P_Isoase-1"/>
</dbReference>
<evidence type="ECO:0000256" key="2">
    <source>
        <dbReference type="ARBA" id="ARBA00001947"/>
    </source>
</evidence>
<evidence type="ECO:0000313" key="9">
    <source>
        <dbReference type="EMBL" id="GAA4187835.1"/>
    </source>
</evidence>
<dbReference type="InterPro" id="IPR011051">
    <property type="entry name" value="RmlC_Cupin_sf"/>
</dbReference>
<dbReference type="PANTHER" id="PTHR10309:SF0">
    <property type="entry name" value="MANNOSE-6-PHOSPHATE ISOMERASE"/>
    <property type="match status" value="1"/>
</dbReference>
<comment type="catalytic activity">
    <reaction evidence="1">
        <text>D-mannose 6-phosphate = D-fructose 6-phosphate</text>
        <dbReference type="Rhea" id="RHEA:12356"/>
        <dbReference type="ChEBI" id="CHEBI:58735"/>
        <dbReference type="ChEBI" id="CHEBI:61527"/>
        <dbReference type="EC" id="5.3.1.8"/>
    </reaction>
</comment>
<dbReference type="Proteomes" id="UP001500213">
    <property type="component" value="Unassembled WGS sequence"/>
</dbReference>
<dbReference type="SUPFAM" id="SSF51182">
    <property type="entry name" value="RmlC-like cupins"/>
    <property type="match status" value="1"/>
</dbReference>
<dbReference type="InterPro" id="IPR014710">
    <property type="entry name" value="RmlC-like_jellyroll"/>
</dbReference>
<organism evidence="9 10">
    <name type="scientific">Gryllotalpicola kribbensis</name>
    <dbReference type="NCBI Taxonomy" id="993084"/>
    <lineage>
        <taxon>Bacteria</taxon>
        <taxon>Bacillati</taxon>
        <taxon>Actinomycetota</taxon>
        <taxon>Actinomycetes</taxon>
        <taxon>Micrococcales</taxon>
        <taxon>Microbacteriaceae</taxon>
        <taxon>Gryllotalpicola</taxon>
    </lineage>
</organism>
<protein>
    <recommendedName>
        <fullName evidence="4">mannose-6-phosphate isomerase</fullName>
        <ecNumber evidence="4">5.3.1.8</ecNumber>
    </recommendedName>
</protein>
<dbReference type="PIRSF" id="PIRSF001480">
    <property type="entry name" value="Mannose-6-phosphate_isomerase"/>
    <property type="match status" value="1"/>
</dbReference>
<keyword evidence="7 9" id="KW-0413">Isomerase</keyword>
<dbReference type="EMBL" id="BAABBX010000010">
    <property type="protein sequence ID" value="GAA4187835.1"/>
    <property type="molecule type" value="Genomic_DNA"/>
</dbReference>
<evidence type="ECO:0000256" key="4">
    <source>
        <dbReference type="ARBA" id="ARBA00011956"/>
    </source>
</evidence>
<gene>
    <name evidence="9" type="primary">manA</name>
    <name evidence="9" type="ORF">GCM10022288_13300</name>
</gene>
<comment type="similarity">
    <text evidence="3">Belongs to the mannose-6-phosphate isomerase type 1 family.</text>
</comment>
<dbReference type="Gene3D" id="2.60.120.10">
    <property type="entry name" value="Jelly Rolls"/>
    <property type="match status" value="2"/>
</dbReference>
<sequence length="428" mass="44164">MRIDNTPRDYAWGSVTAIARLLGRAPTGSPEAELWLGAHPGSPARIEGGSPAPDLAAWIAADPQSALGAQQLAADQAAGQSPHLPYLLKVLAAAAPLSLQAHPSPEQAAEGFARENAAGVPLDAPHRNYKDPFHKPEMLFALSDAFHALCGFRSRAAVASDLARLSSAARGAGASSAGLEDFAHRLAGAPDDGAALRDAVTWLLSGGAEVDQLVAETVAAARLVLAECGADDFESVDALDPALLPFETVISLNDAYPGESGVVISLLLNRVRLVRGQALYMPAGNIHMYLAGLGIELMAASDNVLRGGFTRKHIDVPELARVLDFTPLPAPLLEPAELAPGVEVFRPDVPDFALVHAVVDEGDDPAGIPLTAPAIAIATDGALELTGRTGSVSLARGQAAYITPDEQQLAIGGAGELFLATTGDSIAA</sequence>
<evidence type="ECO:0000256" key="7">
    <source>
        <dbReference type="ARBA" id="ARBA00023235"/>
    </source>
</evidence>
<dbReference type="Pfam" id="PF20511">
    <property type="entry name" value="PMI_typeI_cat"/>
    <property type="match status" value="1"/>
</dbReference>
<evidence type="ECO:0000256" key="5">
    <source>
        <dbReference type="ARBA" id="ARBA00022723"/>
    </source>
</evidence>